<dbReference type="EMBL" id="CP060780">
    <property type="protein sequence ID" value="QNP43523.1"/>
    <property type="molecule type" value="Genomic_DNA"/>
</dbReference>
<organism evidence="1 2">
    <name type="scientific">Sphingomonas daechungensis</name>
    <dbReference type="NCBI Taxonomy" id="1176646"/>
    <lineage>
        <taxon>Bacteria</taxon>
        <taxon>Pseudomonadati</taxon>
        <taxon>Pseudomonadota</taxon>
        <taxon>Alphaproteobacteria</taxon>
        <taxon>Sphingomonadales</taxon>
        <taxon>Sphingomonadaceae</taxon>
        <taxon>Sphingomonas</taxon>
    </lineage>
</organism>
<dbReference type="Pfam" id="PF14352">
    <property type="entry name" value="DUF4402"/>
    <property type="match status" value="1"/>
</dbReference>
<evidence type="ECO:0000313" key="2">
    <source>
        <dbReference type="Proteomes" id="UP000516134"/>
    </source>
</evidence>
<dbReference type="Proteomes" id="UP000516134">
    <property type="component" value="Chromosome"/>
</dbReference>
<accession>A0ABX6T483</accession>
<name>A0ABX6T483_9SPHN</name>
<proteinExistence type="predicted"/>
<dbReference type="RefSeq" id="WP_187714953.1">
    <property type="nucleotide sequence ID" value="NZ_CP060780.1"/>
</dbReference>
<sequence length="130" mass="12952">MAAPGSATTTVTVKASVVKPLVLTAKQDLDLGTIVLNNGTWSGVTISVSQAGVRTCVSANVTCSGTAQAAKFNIVGSNNNVARISAPNVTLVNQADSTKTLVMTLSAPATVAIPNSGQPGSISRSAGRSP</sequence>
<protein>
    <submittedName>
        <fullName evidence="1">DUF4402 domain-containing protein</fullName>
    </submittedName>
</protein>
<reference evidence="1 2" key="1">
    <citation type="submission" date="2020-08" db="EMBL/GenBank/DDBJ databases">
        <title>Genome sequence of Sphingomonas daechungensis KACC 18115T.</title>
        <authorList>
            <person name="Hyun D.-W."/>
            <person name="Bae J.-W."/>
        </authorList>
    </citation>
    <scope>NUCLEOTIDE SEQUENCE [LARGE SCALE GENOMIC DNA]</scope>
    <source>
        <strain evidence="1 2">KACC 18115</strain>
    </source>
</reference>
<dbReference type="InterPro" id="IPR025514">
    <property type="entry name" value="DUF4402"/>
</dbReference>
<keyword evidence="2" id="KW-1185">Reference proteome</keyword>
<gene>
    <name evidence="1" type="ORF">H9L15_01705</name>
</gene>
<evidence type="ECO:0000313" key="1">
    <source>
        <dbReference type="EMBL" id="QNP43523.1"/>
    </source>
</evidence>